<gene>
    <name evidence="2" type="ORF">Q4F19_01615</name>
</gene>
<dbReference type="RefSeq" id="WP_303539392.1">
    <property type="nucleotide sequence ID" value="NZ_JAUOTP010000001.1"/>
</dbReference>
<feature type="compositionally biased region" description="Basic and acidic residues" evidence="1">
    <location>
        <begin position="335"/>
        <end position="351"/>
    </location>
</feature>
<organism evidence="2 3">
    <name type="scientific">Sphingomonas natans</name>
    <dbReference type="NCBI Taxonomy" id="3063330"/>
    <lineage>
        <taxon>Bacteria</taxon>
        <taxon>Pseudomonadati</taxon>
        <taxon>Pseudomonadota</taxon>
        <taxon>Alphaproteobacteria</taxon>
        <taxon>Sphingomonadales</taxon>
        <taxon>Sphingomonadaceae</taxon>
        <taxon>Sphingomonas</taxon>
    </lineage>
</organism>
<dbReference type="Proteomes" id="UP001169764">
    <property type="component" value="Unassembled WGS sequence"/>
</dbReference>
<reference evidence="2" key="1">
    <citation type="submission" date="2023-07" db="EMBL/GenBank/DDBJ databases">
        <authorList>
            <person name="Kim M."/>
        </authorList>
    </citation>
    <scope>NUCLEOTIDE SEQUENCE</scope>
    <source>
        <strain evidence="2">BIUV-7</strain>
    </source>
</reference>
<feature type="region of interest" description="Disordered" evidence="1">
    <location>
        <begin position="330"/>
        <end position="351"/>
    </location>
</feature>
<accession>A0ABT8Y5S7</accession>
<keyword evidence="3" id="KW-1185">Reference proteome</keyword>
<proteinExistence type="predicted"/>
<feature type="region of interest" description="Disordered" evidence="1">
    <location>
        <begin position="190"/>
        <end position="209"/>
    </location>
</feature>
<evidence type="ECO:0000313" key="3">
    <source>
        <dbReference type="Proteomes" id="UP001169764"/>
    </source>
</evidence>
<evidence type="ECO:0008006" key="4">
    <source>
        <dbReference type="Google" id="ProtNLM"/>
    </source>
</evidence>
<evidence type="ECO:0000256" key="1">
    <source>
        <dbReference type="SAM" id="MobiDB-lite"/>
    </source>
</evidence>
<protein>
    <recommendedName>
        <fullName evidence="4">PAS domain-containing protein</fullName>
    </recommendedName>
</protein>
<comment type="caution">
    <text evidence="2">The sequence shown here is derived from an EMBL/GenBank/DDBJ whole genome shotgun (WGS) entry which is preliminary data.</text>
</comment>
<dbReference type="EMBL" id="JAUOTP010000001">
    <property type="protein sequence ID" value="MDO6413069.1"/>
    <property type="molecule type" value="Genomic_DNA"/>
</dbReference>
<name>A0ABT8Y5S7_9SPHN</name>
<evidence type="ECO:0000313" key="2">
    <source>
        <dbReference type="EMBL" id="MDO6413069.1"/>
    </source>
</evidence>
<sequence>MATKHDSGKDASSWSRGTSFEPLPVIASERRLHVRAFNYWRARADGRAMPTLADCADIETMPFAGRMAIVDLARAGQAARIRSIGSELAAELPAAKAGASEGLFAELIRRLPAVATRRTPIGFEADVPDGAESGTCYRGILLPIADETGVIAHVLGVVNWRHLANRVDEIDGDVSAALASVQDIGFEAKAPSPWSRPVTPEAVREPASSNQRIAMARTWAAMATTDRARGRSHLHAAIGAAHDALSGFEANNSTPMLGWIFGDHADLEAIERVLAGARKLGITGQALTERLDAHPEGLEGFLAIFKQARPPAHAPITRLRFRLSPIASDLLAQPPRRDKDPRELPARRATR</sequence>